<gene>
    <name evidence="1" type="ORF">FRC54_02725</name>
</gene>
<dbReference type="InterPro" id="IPR050275">
    <property type="entry name" value="PGM_Phosphatase"/>
</dbReference>
<dbReference type="Proteomes" id="UP000460257">
    <property type="component" value="Unassembled WGS sequence"/>
</dbReference>
<dbReference type="SMART" id="SM00855">
    <property type="entry name" value="PGAM"/>
    <property type="match status" value="1"/>
</dbReference>
<dbReference type="PANTHER" id="PTHR48100">
    <property type="entry name" value="BROAD-SPECIFICITY PHOSPHATASE YOR283W-RELATED"/>
    <property type="match status" value="1"/>
</dbReference>
<dbReference type="Pfam" id="PF00300">
    <property type="entry name" value="His_Phos_1"/>
    <property type="match status" value="1"/>
</dbReference>
<evidence type="ECO:0000313" key="2">
    <source>
        <dbReference type="Proteomes" id="UP000460257"/>
    </source>
</evidence>
<reference evidence="1" key="1">
    <citation type="journal article" date="2020" name="Appl. Environ. Microbiol.">
        <title>Medium-Chain Fatty Acid Synthesis by 'Candidatus Weimeria bifida' gen. nov., sp. nov., and 'Candidatus Pseudoramibacter fermentans' sp. nov.</title>
        <authorList>
            <person name="Scarborough M.J."/>
            <person name="Myers K.S."/>
            <person name="Donohue T.J."/>
            <person name="Noguera D.R."/>
        </authorList>
    </citation>
    <scope>NUCLEOTIDE SEQUENCE</scope>
    <source>
        <strain evidence="1">LCO1.1</strain>
    </source>
</reference>
<dbReference type="InterPro" id="IPR001345">
    <property type="entry name" value="PG/BPGM_mutase_AS"/>
</dbReference>
<dbReference type="EMBL" id="VOGC01000002">
    <property type="protein sequence ID" value="MQN00893.1"/>
    <property type="molecule type" value="Genomic_DNA"/>
</dbReference>
<dbReference type="SUPFAM" id="SSF53254">
    <property type="entry name" value="Phosphoglycerate mutase-like"/>
    <property type="match status" value="1"/>
</dbReference>
<protein>
    <submittedName>
        <fullName evidence="1">Histidine phosphatase family protein</fullName>
    </submittedName>
</protein>
<proteinExistence type="predicted"/>
<dbReference type="AlphaFoldDB" id="A0A6N7IX69"/>
<dbReference type="PROSITE" id="PS00175">
    <property type="entry name" value="PG_MUTASE"/>
    <property type="match status" value="1"/>
</dbReference>
<accession>A0A6N7IX69</accession>
<organism evidence="1 2">
    <name type="scientific">Candidatus Weimeria bifida</name>
    <dbReference type="NCBI Taxonomy" id="2599074"/>
    <lineage>
        <taxon>Bacteria</taxon>
        <taxon>Bacillati</taxon>
        <taxon>Bacillota</taxon>
        <taxon>Clostridia</taxon>
        <taxon>Lachnospirales</taxon>
        <taxon>Lachnospiraceae</taxon>
        <taxon>Candidatus Weimeria</taxon>
    </lineage>
</organism>
<keyword evidence="2" id="KW-1185">Reference proteome</keyword>
<sequence>MTWRPSMKKRLRIILLRHGQTQGNILKRYTGRRSQEPLTPEAVDSFKKNAREYPNAMYLFTSPALRCQNTAKFIYPRLYPKRKIVDELNEMDFGIFEGKNYQDMKDLPEYREWVDSGCVGQIPGGESREEFIRRTLKGFGIVVDDIEKQHVSQDRLSIKEVKKFTAGLELNEMFDASIVAHGGTIMALLSAFTGEDYFSFSAAPGEGYFFTVEVN</sequence>
<dbReference type="InterPro" id="IPR013078">
    <property type="entry name" value="His_Pase_superF_clade-1"/>
</dbReference>
<dbReference type="GO" id="GO:0016791">
    <property type="term" value="F:phosphatase activity"/>
    <property type="evidence" value="ECO:0007669"/>
    <property type="project" value="TreeGrafter"/>
</dbReference>
<dbReference type="InterPro" id="IPR029033">
    <property type="entry name" value="His_PPase_superfam"/>
</dbReference>
<comment type="caution">
    <text evidence="1">The sequence shown here is derived from an EMBL/GenBank/DDBJ whole genome shotgun (WGS) entry which is preliminary data.</text>
</comment>
<dbReference type="Gene3D" id="3.40.50.1240">
    <property type="entry name" value="Phosphoglycerate mutase-like"/>
    <property type="match status" value="1"/>
</dbReference>
<name>A0A6N7IX69_9FIRM</name>
<evidence type="ECO:0000313" key="1">
    <source>
        <dbReference type="EMBL" id="MQN00893.1"/>
    </source>
</evidence>
<dbReference type="CDD" id="cd07067">
    <property type="entry name" value="HP_PGM_like"/>
    <property type="match status" value="1"/>
</dbReference>